<evidence type="ECO:0000259" key="1">
    <source>
        <dbReference type="PROSITE" id="PS50994"/>
    </source>
</evidence>
<evidence type="ECO:0000313" key="2">
    <source>
        <dbReference type="EMBL" id="HEA22204.1"/>
    </source>
</evidence>
<dbReference type="InterPro" id="IPR012337">
    <property type="entry name" value="RNaseH-like_sf"/>
</dbReference>
<gene>
    <name evidence="2" type="ORF">ENH87_14970</name>
</gene>
<dbReference type="GO" id="GO:0003676">
    <property type="term" value="F:nucleic acid binding"/>
    <property type="evidence" value="ECO:0007669"/>
    <property type="project" value="InterPro"/>
</dbReference>
<dbReference type="InterPro" id="IPR001584">
    <property type="entry name" value="Integrase_cat-core"/>
</dbReference>
<dbReference type="InterPro" id="IPR050900">
    <property type="entry name" value="Transposase_IS3/IS150/IS904"/>
</dbReference>
<dbReference type="PROSITE" id="PS50994">
    <property type="entry name" value="INTEGRASE"/>
    <property type="match status" value="1"/>
</dbReference>
<dbReference type="Proteomes" id="UP000886191">
    <property type="component" value="Unassembled WGS sequence"/>
</dbReference>
<dbReference type="PANTHER" id="PTHR46889:SF5">
    <property type="entry name" value="INTEGRASE PROTEIN"/>
    <property type="match status" value="1"/>
</dbReference>
<dbReference type="Gene3D" id="3.30.420.10">
    <property type="entry name" value="Ribonuclease H-like superfamily/Ribonuclease H"/>
    <property type="match status" value="1"/>
</dbReference>
<accession>A0A831VWA5</accession>
<reference evidence="2" key="1">
    <citation type="journal article" date="2020" name="mSystems">
        <title>Genome- and Community-Level Interaction Insights into Carbon Utilization and Element Cycling Functions of Hydrothermarchaeota in Hydrothermal Sediment.</title>
        <authorList>
            <person name="Zhou Z."/>
            <person name="Liu Y."/>
            <person name="Xu W."/>
            <person name="Pan J."/>
            <person name="Luo Z.H."/>
            <person name="Li M."/>
        </authorList>
    </citation>
    <scope>NUCLEOTIDE SEQUENCE [LARGE SCALE GENOMIC DNA]</scope>
    <source>
        <strain evidence="2">HyVt-345</strain>
    </source>
</reference>
<dbReference type="GO" id="GO:0015074">
    <property type="term" value="P:DNA integration"/>
    <property type="evidence" value="ECO:0007669"/>
    <property type="project" value="InterPro"/>
</dbReference>
<proteinExistence type="predicted"/>
<dbReference type="SUPFAM" id="SSF53098">
    <property type="entry name" value="Ribonuclease H-like"/>
    <property type="match status" value="1"/>
</dbReference>
<name>A0A831VWA5_9FLAO</name>
<protein>
    <submittedName>
        <fullName evidence="2">Transposase</fullName>
    </submittedName>
</protein>
<dbReference type="AlphaFoldDB" id="A0A831VWA5"/>
<dbReference type="Pfam" id="PF00665">
    <property type="entry name" value="rve"/>
    <property type="match status" value="1"/>
</dbReference>
<dbReference type="InterPro" id="IPR036397">
    <property type="entry name" value="RNaseH_sf"/>
</dbReference>
<dbReference type="PANTHER" id="PTHR46889">
    <property type="entry name" value="TRANSPOSASE INSF FOR INSERTION SEQUENCE IS3B-RELATED"/>
    <property type="match status" value="1"/>
</dbReference>
<organism evidence="2">
    <name type="scientific">Pricia antarctica</name>
    <dbReference type="NCBI Taxonomy" id="641691"/>
    <lineage>
        <taxon>Bacteria</taxon>
        <taxon>Pseudomonadati</taxon>
        <taxon>Bacteroidota</taxon>
        <taxon>Flavobacteriia</taxon>
        <taxon>Flavobacteriales</taxon>
        <taxon>Flavobacteriaceae</taxon>
        <taxon>Pricia</taxon>
    </lineage>
</organism>
<comment type="caution">
    <text evidence="2">The sequence shown here is derived from an EMBL/GenBank/DDBJ whole genome shotgun (WGS) entry which is preliminary data.</text>
</comment>
<sequence>MGNKSYLALITDAYSKKIVGLTVWRLLSVESSLKALKMVIGNRKNRGYPLMHHSDRGLQFCSNDYHKLLRENVINARMTAKYDPYENAIAERINGILKQSSL</sequence>
<dbReference type="EMBL" id="DRGL01000053">
    <property type="protein sequence ID" value="HEA22204.1"/>
    <property type="molecule type" value="Genomic_DNA"/>
</dbReference>
<feature type="domain" description="Integrase catalytic" evidence="1">
    <location>
        <begin position="1"/>
        <end position="102"/>
    </location>
</feature>